<dbReference type="EMBL" id="QRDQ01000011">
    <property type="protein sequence ID" value="RED21950.1"/>
    <property type="molecule type" value="Genomic_DNA"/>
</dbReference>
<dbReference type="Proteomes" id="UP000257004">
    <property type="component" value="Unassembled WGS sequence"/>
</dbReference>
<evidence type="ECO:0000256" key="6">
    <source>
        <dbReference type="HAMAP-Rule" id="MF_00361"/>
    </source>
</evidence>
<dbReference type="InterPro" id="IPR017437">
    <property type="entry name" value="ATP-NAD_kinase_PpnK-typ_C"/>
</dbReference>
<feature type="binding site" evidence="6">
    <location>
        <position position="214"/>
    </location>
    <ligand>
        <name>NAD(+)</name>
        <dbReference type="ChEBI" id="CHEBI:57540"/>
    </ligand>
</feature>
<evidence type="ECO:0000313" key="8">
    <source>
        <dbReference type="Proteomes" id="UP000257004"/>
    </source>
</evidence>
<gene>
    <name evidence="6" type="primary">nadK</name>
    <name evidence="7" type="ORF">BD847_3439</name>
</gene>
<dbReference type="Pfam" id="PF01513">
    <property type="entry name" value="NAD_kinase"/>
    <property type="match status" value="1"/>
</dbReference>
<comment type="function">
    <text evidence="6">Involved in the regulation of the intracellular balance of NAD and NADP, and is a key enzyme in the biosynthesis of NADP. Catalyzes specifically the phosphorylation on 2'-hydroxyl of the adenosine moiety of NAD to yield NADP.</text>
</comment>
<evidence type="ECO:0000256" key="5">
    <source>
        <dbReference type="ARBA" id="ARBA00047925"/>
    </source>
</evidence>
<dbReference type="GO" id="GO:0006741">
    <property type="term" value="P:NADP+ biosynthetic process"/>
    <property type="evidence" value="ECO:0007669"/>
    <property type="project" value="UniProtKB-UniRule"/>
</dbReference>
<dbReference type="GO" id="GO:0019674">
    <property type="term" value="P:NAD+ metabolic process"/>
    <property type="evidence" value="ECO:0007669"/>
    <property type="project" value="InterPro"/>
</dbReference>
<keyword evidence="4 6" id="KW-0520">NAD</keyword>
<keyword evidence="3 6" id="KW-0521">NADP</keyword>
<name>A0A3D9FNR1_9FLAO</name>
<keyword evidence="6" id="KW-0963">Cytoplasm</keyword>
<accession>A0A3D9FNR1</accession>
<evidence type="ECO:0000256" key="1">
    <source>
        <dbReference type="ARBA" id="ARBA00022679"/>
    </source>
</evidence>
<dbReference type="GO" id="GO:0003951">
    <property type="term" value="F:NAD+ kinase activity"/>
    <property type="evidence" value="ECO:0007669"/>
    <property type="project" value="UniProtKB-UniRule"/>
</dbReference>
<dbReference type="GO" id="GO:0005737">
    <property type="term" value="C:cytoplasm"/>
    <property type="evidence" value="ECO:0007669"/>
    <property type="project" value="UniProtKB-SubCell"/>
</dbReference>
<dbReference type="AlphaFoldDB" id="A0A3D9FNR1"/>
<dbReference type="EC" id="2.7.1.23" evidence="6"/>
<sequence length="294" mass="33176">MKIAIYGQYYQNSTEPIIKDIFQFFTSNKVEMVIEENFLQMLYEKQLVKKDYKTFSSNTILDNSFEMLISIGGDGTMLRAATLVRNSGVPLLGINAGRLGFLAKVQKENIDSLLQYVIDQNYTTSERTLLGLHCEPRNEAIAELNFAMNEVTVSRKDTTSMITVETYLNNEYLNSYWADGLIISTPTGSTGYSLSCGGPLLTPDVKSLVITPIAPHNLTTRPLVIPDDTEITLRVSGREDQYLVSLDSRISSVKNESILKIKKTDYKIKMVEIPGETFLKTLRNKLLWGEDKRN</sequence>
<comment type="similarity">
    <text evidence="6">Belongs to the NAD kinase family.</text>
</comment>
<dbReference type="Pfam" id="PF20143">
    <property type="entry name" value="NAD_kinase_C"/>
    <property type="match status" value="1"/>
</dbReference>
<protein>
    <recommendedName>
        <fullName evidence="6">NAD kinase</fullName>
        <ecNumber evidence="6">2.7.1.23</ecNumber>
    </recommendedName>
    <alternativeName>
        <fullName evidence="6">ATP-dependent NAD kinase</fullName>
    </alternativeName>
</protein>
<dbReference type="Gene3D" id="3.40.50.10330">
    <property type="entry name" value="Probable inorganic polyphosphate/atp-NAD kinase, domain 1"/>
    <property type="match status" value="1"/>
</dbReference>
<dbReference type="GO" id="GO:0051287">
    <property type="term" value="F:NAD binding"/>
    <property type="evidence" value="ECO:0007669"/>
    <property type="project" value="UniProtKB-ARBA"/>
</dbReference>
<feature type="active site" description="Proton acceptor" evidence="6">
    <location>
        <position position="74"/>
    </location>
</feature>
<feature type="binding site" evidence="6">
    <location>
        <begin position="74"/>
        <end position="75"/>
    </location>
    <ligand>
        <name>NAD(+)</name>
        <dbReference type="ChEBI" id="CHEBI:57540"/>
    </ligand>
</feature>
<feature type="binding site" evidence="6">
    <location>
        <begin position="190"/>
        <end position="195"/>
    </location>
    <ligand>
        <name>NAD(+)</name>
        <dbReference type="ChEBI" id="CHEBI:57540"/>
    </ligand>
</feature>
<organism evidence="7 8">
    <name type="scientific">Flavobacterium cutihirudinis</name>
    <dbReference type="NCBI Taxonomy" id="1265740"/>
    <lineage>
        <taxon>Bacteria</taxon>
        <taxon>Pseudomonadati</taxon>
        <taxon>Bacteroidota</taxon>
        <taxon>Flavobacteriia</taxon>
        <taxon>Flavobacteriales</taxon>
        <taxon>Flavobacteriaceae</taxon>
        <taxon>Flavobacterium</taxon>
    </lineage>
</organism>
<keyword evidence="6" id="KW-0547">Nucleotide-binding</keyword>
<dbReference type="InterPro" id="IPR016064">
    <property type="entry name" value="NAD/diacylglycerol_kinase_sf"/>
</dbReference>
<dbReference type="HAMAP" id="MF_00361">
    <property type="entry name" value="NAD_kinase"/>
    <property type="match status" value="1"/>
</dbReference>
<evidence type="ECO:0000313" key="7">
    <source>
        <dbReference type="EMBL" id="RED21950.1"/>
    </source>
</evidence>
<proteinExistence type="inferred from homology"/>
<dbReference type="InterPro" id="IPR002504">
    <property type="entry name" value="NADK"/>
</dbReference>
<feature type="binding site" evidence="6">
    <location>
        <position position="79"/>
    </location>
    <ligand>
        <name>NAD(+)</name>
        <dbReference type="ChEBI" id="CHEBI:57540"/>
    </ligand>
</feature>
<dbReference type="GO" id="GO:0046872">
    <property type="term" value="F:metal ion binding"/>
    <property type="evidence" value="ECO:0007669"/>
    <property type="project" value="UniProtKB-UniRule"/>
</dbReference>
<comment type="caution">
    <text evidence="7">The sequence shown here is derived from an EMBL/GenBank/DDBJ whole genome shotgun (WGS) entry which is preliminary data.</text>
</comment>
<dbReference type="NCBIfam" id="NF002521">
    <property type="entry name" value="PRK01911.1"/>
    <property type="match status" value="1"/>
</dbReference>
<keyword evidence="2 6" id="KW-0418">Kinase</keyword>
<evidence type="ECO:0000256" key="3">
    <source>
        <dbReference type="ARBA" id="ARBA00022857"/>
    </source>
</evidence>
<keyword evidence="6" id="KW-0067">ATP-binding</keyword>
<dbReference type="InterPro" id="IPR017438">
    <property type="entry name" value="ATP-NAD_kinase_N"/>
</dbReference>
<dbReference type="PANTHER" id="PTHR20275">
    <property type="entry name" value="NAD KINASE"/>
    <property type="match status" value="1"/>
</dbReference>
<dbReference type="PANTHER" id="PTHR20275:SF0">
    <property type="entry name" value="NAD KINASE"/>
    <property type="match status" value="1"/>
</dbReference>
<comment type="caution">
    <text evidence="6">Lacks conserved residue(s) required for the propagation of feature annotation.</text>
</comment>
<evidence type="ECO:0000256" key="2">
    <source>
        <dbReference type="ARBA" id="ARBA00022777"/>
    </source>
</evidence>
<dbReference type="Gene3D" id="2.60.200.30">
    <property type="entry name" value="Probable inorganic polyphosphate/atp-NAD kinase, domain 2"/>
    <property type="match status" value="1"/>
</dbReference>
<dbReference type="RefSeq" id="WP_115889430.1">
    <property type="nucleotide sequence ID" value="NZ_QRDQ01000011.1"/>
</dbReference>
<feature type="binding site" evidence="6">
    <location>
        <begin position="149"/>
        <end position="150"/>
    </location>
    <ligand>
        <name>NAD(+)</name>
        <dbReference type="ChEBI" id="CHEBI:57540"/>
    </ligand>
</feature>
<keyword evidence="8" id="KW-1185">Reference proteome</keyword>
<dbReference type="SUPFAM" id="SSF111331">
    <property type="entry name" value="NAD kinase/diacylglycerol kinase-like"/>
    <property type="match status" value="1"/>
</dbReference>
<feature type="binding site" evidence="6">
    <location>
        <position position="179"/>
    </location>
    <ligand>
        <name>NAD(+)</name>
        <dbReference type="ChEBI" id="CHEBI:57540"/>
    </ligand>
</feature>
<evidence type="ECO:0000256" key="4">
    <source>
        <dbReference type="ARBA" id="ARBA00023027"/>
    </source>
</evidence>
<reference evidence="7 8" key="1">
    <citation type="submission" date="2018-07" db="EMBL/GenBank/DDBJ databases">
        <title>Genomic Encyclopedia of Archaeal and Bacterial Type Strains, Phase II (KMG-II): from individual species to whole genera.</title>
        <authorList>
            <person name="Goeker M."/>
        </authorList>
    </citation>
    <scope>NUCLEOTIDE SEQUENCE [LARGE SCALE GENOMIC DNA]</scope>
    <source>
        <strain evidence="7 8">DSM 25795</strain>
    </source>
</reference>
<dbReference type="OrthoDB" id="9774737at2"/>
<dbReference type="GO" id="GO:0005524">
    <property type="term" value="F:ATP binding"/>
    <property type="evidence" value="ECO:0007669"/>
    <property type="project" value="UniProtKB-KW"/>
</dbReference>
<keyword evidence="1 6" id="KW-0808">Transferase</keyword>
<comment type="subcellular location">
    <subcellularLocation>
        <location evidence="6">Cytoplasm</location>
    </subcellularLocation>
</comment>
<comment type="cofactor">
    <cofactor evidence="6">
        <name>a divalent metal cation</name>
        <dbReference type="ChEBI" id="CHEBI:60240"/>
    </cofactor>
</comment>
<comment type="catalytic activity">
    <reaction evidence="5 6">
        <text>NAD(+) + ATP = ADP + NADP(+) + H(+)</text>
        <dbReference type="Rhea" id="RHEA:18629"/>
        <dbReference type="ChEBI" id="CHEBI:15378"/>
        <dbReference type="ChEBI" id="CHEBI:30616"/>
        <dbReference type="ChEBI" id="CHEBI:57540"/>
        <dbReference type="ChEBI" id="CHEBI:58349"/>
        <dbReference type="ChEBI" id="CHEBI:456216"/>
        <dbReference type="EC" id="2.7.1.23"/>
    </reaction>
</comment>